<dbReference type="Pfam" id="PF03067">
    <property type="entry name" value="LPMO_10"/>
    <property type="match status" value="1"/>
</dbReference>
<reference evidence="4" key="1">
    <citation type="submission" date="2025-08" db="UniProtKB">
        <authorList>
            <consortium name="RefSeq"/>
        </authorList>
    </citation>
    <scope>IDENTIFICATION</scope>
</reference>
<feature type="region of interest" description="Disordered" evidence="1">
    <location>
        <begin position="254"/>
        <end position="278"/>
    </location>
</feature>
<feature type="domain" description="Chitin-binding type-4" evidence="2">
    <location>
        <begin position="46"/>
        <end position="240"/>
    </location>
</feature>
<gene>
    <name evidence="4" type="primary">LOC100907903</name>
</gene>
<evidence type="ECO:0000259" key="2">
    <source>
        <dbReference type="Pfam" id="PF03067"/>
    </source>
</evidence>
<keyword evidence="3" id="KW-1185">Reference proteome</keyword>
<dbReference type="KEGG" id="goe:100907903"/>
<sequence>MSIQKKILSYPSTFIMMNLAEKMEAKTPFLLTIMVCLMSLRHTDGHGRLLDPPSRSSMWRMGFRTPKNYNDNELFCGGLTRQRRNGMRCGICGDPYDARAPRANEMGGRYYSGIISHRYNSGEVIKATVELTANHNGFFEFHICNVNGNASLETEECLQKNPLEVIGEGRAGRGNPYRYYVPRPSTGKYEAALKLPKHFVCDHCVFQWTYTAGNNWGTCEDGRQAVGCGPQETFRGCADIAIVGEAVVQQPPLHTASSKPIAAPPLHAASSKPIAAPPRHSLPVPPLRDPWAHWQSVNAWPQSVNPGYPVESNRTTWFYHQWPATAYVPATTTMKVPSEPYDLKTPFSHRYSTSDTRRYTATAAPSYTANKHEGILNHSDYAGDLKKPPRATNHQRIIRKFETPSSKPALPDESLKKLHGYEGYATSSRPPPVSSYIHRTLPPVVLIENVQNEVLTDTFDANE</sequence>
<dbReference type="Proteomes" id="UP000694867">
    <property type="component" value="Unplaced"/>
</dbReference>
<evidence type="ECO:0000313" key="3">
    <source>
        <dbReference type="Proteomes" id="UP000694867"/>
    </source>
</evidence>
<dbReference type="GeneID" id="100907903"/>
<dbReference type="InterPro" id="IPR004302">
    <property type="entry name" value="Cellulose/chitin-bd_N"/>
</dbReference>
<dbReference type="RefSeq" id="XP_018496560.1">
    <property type="nucleotide sequence ID" value="XM_018641044.1"/>
</dbReference>
<name>A0AAJ7PAL4_9ACAR</name>
<organism evidence="3 4">
    <name type="scientific">Galendromus occidentalis</name>
    <name type="common">western predatory mite</name>
    <dbReference type="NCBI Taxonomy" id="34638"/>
    <lineage>
        <taxon>Eukaryota</taxon>
        <taxon>Metazoa</taxon>
        <taxon>Ecdysozoa</taxon>
        <taxon>Arthropoda</taxon>
        <taxon>Chelicerata</taxon>
        <taxon>Arachnida</taxon>
        <taxon>Acari</taxon>
        <taxon>Parasitiformes</taxon>
        <taxon>Mesostigmata</taxon>
        <taxon>Gamasina</taxon>
        <taxon>Phytoseioidea</taxon>
        <taxon>Phytoseiidae</taxon>
        <taxon>Typhlodrominae</taxon>
        <taxon>Galendromus</taxon>
    </lineage>
</organism>
<evidence type="ECO:0000256" key="1">
    <source>
        <dbReference type="SAM" id="MobiDB-lite"/>
    </source>
</evidence>
<evidence type="ECO:0000313" key="4">
    <source>
        <dbReference type="RefSeq" id="XP_018496560.1"/>
    </source>
</evidence>
<protein>
    <submittedName>
        <fullName evidence="4">Uncharacterized protein LOC100907903</fullName>
    </submittedName>
</protein>
<dbReference type="AlphaFoldDB" id="A0AAJ7PAL4"/>
<accession>A0AAJ7PAL4</accession>
<proteinExistence type="predicted"/>